<dbReference type="InterPro" id="IPR013766">
    <property type="entry name" value="Thioredoxin_domain"/>
</dbReference>
<proteinExistence type="predicted"/>
<dbReference type="OrthoDB" id="1118217at2"/>
<dbReference type="GO" id="GO:0030313">
    <property type="term" value="C:cell envelope"/>
    <property type="evidence" value="ECO:0007669"/>
    <property type="project" value="UniProtKB-SubCell"/>
</dbReference>
<dbReference type="EMBL" id="FNAI01000018">
    <property type="protein sequence ID" value="SDF45760.1"/>
    <property type="molecule type" value="Genomic_DNA"/>
</dbReference>
<sequence>MKETTKKIITALGILVTSIGTNSVNAQTNEILVGHQMPEVKMNSVLNYKNADVNISDFKGKLLILDFWATYCAPCVSMFGRTDSLQKIFNGKIQFLSVTKEPARKVQPFLDRMYRMNKIKPISVVGDTILSRYFYYASIPYYVWINSNGKVIATTDADEITAENIESVINGKSASFENRRDIRRKAIDYTKSLFVVSDNFVLKDSSRKREVLQRPDILSYSIATRWIDNAQGGFSFDPDHFNGFNVSIDYLYRMSYDLYYYASAIPGAFDSQTTHVFEMPDSLLNKITVPDNSPINGNSAKTIEWGKKYGASYEIVFPKGISWKEKIKQIKSDLDRYFAIPMGFEVVVEKRTDTNTTALKILNGSKLSTVGGRSFEKHDRYFYSQQNEPLATLIRTMNSYFLQGAKTTIVNKTNFEKKVDLQLNCDMTNLNEVNKELLKFGLSLIKEPTAIDVLVFKGK</sequence>
<evidence type="ECO:0000256" key="3">
    <source>
        <dbReference type="ARBA" id="ARBA00023284"/>
    </source>
</evidence>
<keyword evidence="6" id="KW-1185">Reference proteome</keyword>
<evidence type="ECO:0000256" key="2">
    <source>
        <dbReference type="ARBA" id="ARBA00022748"/>
    </source>
</evidence>
<dbReference type="Pfam" id="PF08534">
    <property type="entry name" value="Redoxin"/>
    <property type="match status" value="1"/>
</dbReference>
<name>A0A1G7L9Q5_9SPHI</name>
<keyword evidence="3" id="KW-0676">Redox-active center</keyword>
<comment type="subcellular location">
    <subcellularLocation>
        <location evidence="1">Cell envelope</location>
    </subcellularLocation>
</comment>
<dbReference type="InterPro" id="IPR050553">
    <property type="entry name" value="Thioredoxin_ResA/DsbE_sf"/>
</dbReference>
<dbReference type="PANTHER" id="PTHR42852:SF13">
    <property type="entry name" value="PROTEIN DIPZ"/>
    <property type="match status" value="1"/>
</dbReference>
<evidence type="ECO:0000259" key="4">
    <source>
        <dbReference type="PROSITE" id="PS51352"/>
    </source>
</evidence>
<dbReference type="PROSITE" id="PS00194">
    <property type="entry name" value="THIOREDOXIN_1"/>
    <property type="match status" value="1"/>
</dbReference>
<dbReference type="PANTHER" id="PTHR42852">
    <property type="entry name" value="THIOL:DISULFIDE INTERCHANGE PROTEIN DSBE"/>
    <property type="match status" value="1"/>
</dbReference>
<dbReference type="RefSeq" id="WP_091155550.1">
    <property type="nucleotide sequence ID" value="NZ_FNAI01000018.1"/>
</dbReference>
<keyword evidence="2" id="KW-0201">Cytochrome c-type biogenesis</keyword>
<accession>A0A1G7L9Q5</accession>
<keyword evidence="5" id="KW-0413">Isomerase</keyword>
<organism evidence="5 6">
    <name type="scientific">Mucilaginibacter pineti</name>
    <dbReference type="NCBI Taxonomy" id="1391627"/>
    <lineage>
        <taxon>Bacteria</taxon>
        <taxon>Pseudomonadati</taxon>
        <taxon>Bacteroidota</taxon>
        <taxon>Sphingobacteriia</taxon>
        <taxon>Sphingobacteriales</taxon>
        <taxon>Sphingobacteriaceae</taxon>
        <taxon>Mucilaginibacter</taxon>
    </lineage>
</organism>
<dbReference type="GO" id="GO:0017004">
    <property type="term" value="P:cytochrome complex assembly"/>
    <property type="evidence" value="ECO:0007669"/>
    <property type="project" value="UniProtKB-KW"/>
</dbReference>
<evidence type="ECO:0000313" key="5">
    <source>
        <dbReference type="EMBL" id="SDF45760.1"/>
    </source>
</evidence>
<dbReference type="GO" id="GO:0016491">
    <property type="term" value="F:oxidoreductase activity"/>
    <property type="evidence" value="ECO:0007669"/>
    <property type="project" value="InterPro"/>
</dbReference>
<gene>
    <name evidence="5" type="ORF">SAMN05216464_11876</name>
</gene>
<dbReference type="InterPro" id="IPR036249">
    <property type="entry name" value="Thioredoxin-like_sf"/>
</dbReference>
<dbReference type="Gene3D" id="3.40.30.10">
    <property type="entry name" value="Glutaredoxin"/>
    <property type="match status" value="1"/>
</dbReference>
<dbReference type="InterPro" id="IPR013740">
    <property type="entry name" value="Redoxin"/>
</dbReference>
<evidence type="ECO:0000313" key="6">
    <source>
        <dbReference type="Proteomes" id="UP000199072"/>
    </source>
</evidence>
<dbReference type="InterPro" id="IPR017937">
    <property type="entry name" value="Thioredoxin_CS"/>
</dbReference>
<reference evidence="5 6" key="1">
    <citation type="submission" date="2016-10" db="EMBL/GenBank/DDBJ databases">
        <authorList>
            <person name="de Groot N.N."/>
        </authorList>
    </citation>
    <scope>NUCLEOTIDE SEQUENCE [LARGE SCALE GENOMIC DNA]</scope>
    <source>
        <strain evidence="5 6">47C3B</strain>
    </source>
</reference>
<dbReference type="PROSITE" id="PS51352">
    <property type="entry name" value="THIOREDOXIN_2"/>
    <property type="match status" value="1"/>
</dbReference>
<evidence type="ECO:0000256" key="1">
    <source>
        <dbReference type="ARBA" id="ARBA00004196"/>
    </source>
</evidence>
<dbReference type="GO" id="GO:0016853">
    <property type="term" value="F:isomerase activity"/>
    <property type="evidence" value="ECO:0007669"/>
    <property type="project" value="UniProtKB-KW"/>
</dbReference>
<dbReference type="STRING" id="1391627.SAMN05216464_11876"/>
<dbReference type="Proteomes" id="UP000199072">
    <property type="component" value="Unassembled WGS sequence"/>
</dbReference>
<dbReference type="AlphaFoldDB" id="A0A1G7L9Q5"/>
<protein>
    <submittedName>
        <fullName evidence="5">Thiol-disulfide isomerase or thioredoxin</fullName>
    </submittedName>
</protein>
<feature type="domain" description="Thioredoxin" evidence="4">
    <location>
        <begin position="31"/>
        <end position="174"/>
    </location>
</feature>
<dbReference type="SUPFAM" id="SSF52833">
    <property type="entry name" value="Thioredoxin-like"/>
    <property type="match status" value="1"/>
</dbReference>
<dbReference type="CDD" id="cd02966">
    <property type="entry name" value="TlpA_like_family"/>
    <property type="match status" value="1"/>
</dbReference>